<sequence length="340" mass="36951">MRDLIDALPKAELHLHIEGSFEPELMFEIARRNRVAIPFASVEEVRAAYRFGNLQDFLDIYYQGMNVLREPEDYRELAGAYLARARADNLRHVEMFFDPQAHTGRGVPLAVVVDGLRAAAAEAAASGGPSVYLIPCFLRHLSEAEALETLDALDPMAGHFVGVGLDSSERGHPPSKFARAFARAREMGFKLCAHAGEEGPPAYIREALDILKVDRIDHGNSAIGDERLLGELAARGITLTNCPLSNLRLGGIASLAESPVQAMLERGIRVTVNSDDPAYFGGYVNDNFEALAGAQSLGATELGDLARNSFAGSFLPDDEKARHIAAVDRALADFTGRHRL</sequence>
<organism evidence="7 8">
    <name type="scientific">Oceanibacterium hippocampi</name>
    <dbReference type="NCBI Taxonomy" id="745714"/>
    <lineage>
        <taxon>Bacteria</taxon>
        <taxon>Pseudomonadati</taxon>
        <taxon>Pseudomonadota</taxon>
        <taxon>Alphaproteobacteria</taxon>
        <taxon>Sneathiellales</taxon>
        <taxon>Sneathiellaceae</taxon>
        <taxon>Oceanibacterium</taxon>
    </lineage>
</organism>
<feature type="active site" description="Proton donor" evidence="5">
    <location>
        <position position="197"/>
    </location>
</feature>
<keyword evidence="3 5" id="KW-0862">Zinc</keyword>
<dbReference type="InterPro" id="IPR028892">
    <property type="entry name" value="ADE"/>
</dbReference>
<evidence type="ECO:0000313" key="8">
    <source>
        <dbReference type="Proteomes" id="UP000193200"/>
    </source>
</evidence>
<keyword evidence="4 5" id="KW-0546">Nucleotide metabolism</keyword>
<gene>
    <name evidence="7" type="ORF">OCH7691_04020</name>
</gene>
<dbReference type="InterPro" id="IPR001365">
    <property type="entry name" value="A_deaminase_dom"/>
</dbReference>
<dbReference type="InterPro" id="IPR032466">
    <property type="entry name" value="Metal_Hydrolase"/>
</dbReference>
<evidence type="ECO:0000256" key="3">
    <source>
        <dbReference type="ARBA" id="ARBA00022833"/>
    </source>
</evidence>
<dbReference type="Gene3D" id="3.20.20.140">
    <property type="entry name" value="Metal-dependent hydrolases"/>
    <property type="match status" value="1"/>
</dbReference>
<dbReference type="GO" id="GO:0000034">
    <property type="term" value="F:adenine deaminase activity"/>
    <property type="evidence" value="ECO:0007669"/>
    <property type="project" value="UniProtKB-UniRule"/>
</dbReference>
<evidence type="ECO:0000313" key="7">
    <source>
        <dbReference type="EMBL" id="SLN76039.1"/>
    </source>
</evidence>
<keyword evidence="2 5" id="KW-0378">Hydrolase</keyword>
<dbReference type="Pfam" id="PF00962">
    <property type="entry name" value="A_deaminase"/>
    <property type="match status" value="1"/>
</dbReference>
<dbReference type="GO" id="GO:0005829">
    <property type="term" value="C:cytosol"/>
    <property type="evidence" value="ECO:0007669"/>
    <property type="project" value="TreeGrafter"/>
</dbReference>
<comment type="cofactor">
    <cofactor evidence="5">
        <name>Zn(2+)</name>
        <dbReference type="ChEBI" id="CHEBI:29105"/>
    </cofactor>
    <text evidence="5">Binds 1 zinc ion per subunit.</text>
</comment>
<dbReference type="HAMAP" id="MF_01962">
    <property type="entry name" value="Adenine_deaminase"/>
    <property type="match status" value="1"/>
</dbReference>
<name>A0A1Y5TXA0_9PROT</name>
<feature type="site" description="Important for catalytic activity" evidence="5">
    <location>
        <position position="218"/>
    </location>
</feature>
<reference evidence="7 8" key="1">
    <citation type="submission" date="2017-03" db="EMBL/GenBank/DDBJ databases">
        <authorList>
            <person name="Afonso C.L."/>
            <person name="Miller P.J."/>
            <person name="Scott M.A."/>
            <person name="Spackman E."/>
            <person name="Goraichik I."/>
            <person name="Dimitrov K.M."/>
            <person name="Suarez D.L."/>
            <person name="Swayne D.E."/>
        </authorList>
    </citation>
    <scope>NUCLEOTIDE SEQUENCE [LARGE SCALE GENOMIC DNA]</scope>
    <source>
        <strain evidence="7 8">CECT 7691</strain>
    </source>
</reference>
<dbReference type="AlphaFoldDB" id="A0A1Y5TXA0"/>
<proteinExistence type="inferred from homology"/>
<evidence type="ECO:0000256" key="5">
    <source>
        <dbReference type="HAMAP-Rule" id="MF_01962"/>
    </source>
</evidence>
<dbReference type="OrthoDB" id="105475at2"/>
<evidence type="ECO:0000256" key="2">
    <source>
        <dbReference type="ARBA" id="ARBA00022801"/>
    </source>
</evidence>
<comment type="function">
    <text evidence="5">Catalyzes the hydrolytic deamination of adenine to hypoxanthine. Plays an important role in the purine salvage pathway and in nitrogen catabolism.</text>
</comment>
<feature type="binding site" evidence="5">
    <location>
        <position position="14"/>
    </location>
    <ligand>
        <name>Zn(2+)</name>
        <dbReference type="ChEBI" id="CHEBI:29105"/>
        <note>catalytic</note>
    </ligand>
</feature>
<evidence type="ECO:0000256" key="1">
    <source>
        <dbReference type="ARBA" id="ARBA00022723"/>
    </source>
</evidence>
<feature type="binding site" evidence="5">
    <location>
        <position position="276"/>
    </location>
    <ligand>
        <name>substrate</name>
    </ligand>
</feature>
<comment type="similarity">
    <text evidence="5">Belongs to the metallo-dependent hydrolases superfamily. Adenosine and AMP deaminases family. Adenine deaminase type 2 subfamily.</text>
</comment>
<accession>A0A1Y5TXA0</accession>
<dbReference type="GO" id="GO:0006146">
    <property type="term" value="P:adenine catabolic process"/>
    <property type="evidence" value="ECO:0007669"/>
    <property type="project" value="UniProtKB-UniRule"/>
</dbReference>
<dbReference type="InParanoid" id="A0A1Y5TXA0"/>
<comment type="catalytic activity">
    <reaction evidence="5">
        <text>adenine + H2O + H(+) = hypoxanthine + NH4(+)</text>
        <dbReference type="Rhea" id="RHEA:23688"/>
        <dbReference type="ChEBI" id="CHEBI:15377"/>
        <dbReference type="ChEBI" id="CHEBI:15378"/>
        <dbReference type="ChEBI" id="CHEBI:16708"/>
        <dbReference type="ChEBI" id="CHEBI:17368"/>
        <dbReference type="ChEBI" id="CHEBI:28938"/>
        <dbReference type="EC" id="3.5.4.2"/>
    </reaction>
</comment>
<dbReference type="PANTHER" id="PTHR43114">
    <property type="entry name" value="ADENINE DEAMINASE"/>
    <property type="match status" value="1"/>
</dbReference>
<feature type="domain" description="Adenosine deaminase" evidence="6">
    <location>
        <begin position="9"/>
        <end position="328"/>
    </location>
</feature>
<dbReference type="Proteomes" id="UP000193200">
    <property type="component" value="Unassembled WGS sequence"/>
</dbReference>
<dbReference type="GO" id="GO:0008270">
    <property type="term" value="F:zinc ion binding"/>
    <property type="evidence" value="ECO:0007669"/>
    <property type="project" value="UniProtKB-UniRule"/>
</dbReference>
<dbReference type="GO" id="GO:0009117">
    <property type="term" value="P:nucleotide metabolic process"/>
    <property type="evidence" value="ECO:0007669"/>
    <property type="project" value="UniProtKB-KW"/>
</dbReference>
<dbReference type="SUPFAM" id="SSF51556">
    <property type="entry name" value="Metallo-dependent hydrolases"/>
    <property type="match status" value="1"/>
</dbReference>
<feature type="binding site" evidence="5">
    <location>
        <position position="194"/>
    </location>
    <ligand>
        <name>Zn(2+)</name>
        <dbReference type="ChEBI" id="CHEBI:29105"/>
        <note>catalytic</note>
    </ligand>
</feature>
<evidence type="ECO:0000256" key="4">
    <source>
        <dbReference type="ARBA" id="ARBA00023080"/>
    </source>
</evidence>
<dbReference type="EMBL" id="FWFR01000004">
    <property type="protein sequence ID" value="SLN76039.1"/>
    <property type="molecule type" value="Genomic_DNA"/>
</dbReference>
<dbReference type="NCBIfam" id="TIGR01430">
    <property type="entry name" value="aden_deam"/>
    <property type="match status" value="1"/>
</dbReference>
<evidence type="ECO:0000259" key="6">
    <source>
        <dbReference type="Pfam" id="PF00962"/>
    </source>
</evidence>
<keyword evidence="1 5" id="KW-0479">Metal-binding</keyword>
<dbReference type="RefSeq" id="WP_085885454.1">
    <property type="nucleotide sequence ID" value="NZ_FWFR01000004.1"/>
</dbReference>
<dbReference type="PANTHER" id="PTHR43114:SF6">
    <property type="entry name" value="ADENINE DEAMINASE"/>
    <property type="match status" value="1"/>
</dbReference>
<dbReference type="InterPro" id="IPR006330">
    <property type="entry name" value="Ado/ade_deaminase"/>
</dbReference>
<dbReference type="CDD" id="cd01320">
    <property type="entry name" value="ADA"/>
    <property type="match status" value="1"/>
</dbReference>
<dbReference type="EC" id="3.5.4.2" evidence="5"/>
<feature type="binding site" evidence="5">
    <location>
        <position position="16"/>
    </location>
    <ligand>
        <name>Zn(2+)</name>
        <dbReference type="ChEBI" id="CHEBI:29105"/>
        <note>catalytic</note>
    </ligand>
</feature>
<dbReference type="NCBIfam" id="NF006850">
    <property type="entry name" value="PRK09358.1-6"/>
    <property type="match status" value="1"/>
</dbReference>
<feature type="binding site" evidence="5">
    <location>
        <position position="275"/>
    </location>
    <ligand>
        <name>Zn(2+)</name>
        <dbReference type="ChEBI" id="CHEBI:29105"/>
        <note>catalytic</note>
    </ligand>
</feature>
<dbReference type="GO" id="GO:0043103">
    <property type="term" value="P:hypoxanthine salvage"/>
    <property type="evidence" value="ECO:0007669"/>
    <property type="project" value="UniProtKB-UniRule"/>
</dbReference>
<protein>
    <recommendedName>
        <fullName evidence="5">Adenine deaminase</fullName>
        <shortName evidence="5">ADE</shortName>
        <ecNumber evidence="5">3.5.4.2</ecNumber>
    </recommendedName>
    <alternativeName>
        <fullName evidence="5">Adenine aminohydrolase</fullName>
        <shortName evidence="5">AAH</shortName>
    </alternativeName>
</protein>
<keyword evidence="8" id="KW-1185">Reference proteome</keyword>